<dbReference type="GO" id="GO:0032221">
    <property type="term" value="C:Rpd3S complex"/>
    <property type="evidence" value="ECO:0007669"/>
    <property type="project" value="TreeGrafter"/>
</dbReference>
<keyword evidence="5" id="KW-0539">Nucleus</keyword>
<comment type="subcellular location">
    <subcellularLocation>
        <location evidence="1">Nucleus</location>
    </subcellularLocation>
</comment>
<keyword evidence="4" id="KW-0804">Transcription</keyword>
<dbReference type="Gene3D" id="1.10.274.30">
    <property type="entry name" value="MRG domain"/>
    <property type="match status" value="1"/>
</dbReference>
<keyword evidence="3" id="KW-0805">Transcription regulation</keyword>
<dbReference type="PANTHER" id="PTHR10880:SF15">
    <property type="entry name" value="MSL COMPLEX SUBUNIT 3"/>
    <property type="match status" value="1"/>
</dbReference>
<feature type="compositionally biased region" description="Basic and acidic residues" evidence="6">
    <location>
        <begin position="34"/>
        <end position="51"/>
    </location>
</feature>
<dbReference type="PROSITE" id="PS51640">
    <property type="entry name" value="MRG"/>
    <property type="match status" value="1"/>
</dbReference>
<dbReference type="STRING" id="747676.F4R820"/>
<dbReference type="GO" id="GO:0006355">
    <property type="term" value="P:regulation of DNA-templated transcription"/>
    <property type="evidence" value="ECO:0007669"/>
    <property type="project" value="InterPro"/>
</dbReference>
<organism evidence="9">
    <name type="scientific">Melampsora larici-populina (strain 98AG31 / pathotype 3-4-7)</name>
    <name type="common">Poplar leaf rust fungus</name>
    <dbReference type="NCBI Taxonomy" id="747676"/>
    <lineage>
        <taxon>Eukaryota</taxon>
        <taxon>Fungi</taxon>
        <taxon>Dikarya</taxon>
        <taxon>Basidiomycota</taxon>
        <taxon>Pucciniomycotina</taxon>
        <taxon>Pucciniomycetes</taxon>
        <taxon>Pucciniales</taxon>
        <taxon>Melampsoraceae</taxon>
        <taxon>Melampsora</taxon>
    </lineage>
</organism>
<dbReference type="GeneID" id="18921655"/>
<dbReference type="InterPro" id="IPR038217">
    <property type="entry name" value="MRG_C_sf"/>
</dbReference>
<dbReference type="VEuPathDB" id="FungiDB:MELLADRAFT_102366"/>
<feature type="region of interest" description="Disordered" evidence="6">
    <location>
        <begin position="32"/>
        <end position="52"/>
    </location>
</feature>
<dbReference type="eggNOG" id="KOG3001">
    <property type="taxonomic scope" value="Eukaryota"/>
</dbReference>
<dbReference type="AlphaFoldDB" id="F4R820"/>
<evidence type="ECO:0000313" key="9">
    <source>
        <dbReference type="Proteomes" id="UP000001072"/>
    </source>
</evidence>
<keyword evidence="2" id="KW-0156">Chromatin regulator</keyword>
<dbReference type="PANTHER" id="PTHR10880">
    <property type="entry name" value="MORTALITY FACTOR 4-LIKE PROTEIN"/>
    <property type="match status" value="1"/>
</dbReference>
<evidence type="ECO:0000256" key="4">
    <source>
        <dbReference type="ARBA" id="ARBA00023163"/>
    </source>
</evidence>
<dbReference type="RefSeq" id="XP_007405053.1">
    <property type="nucleotide sequence ID" value="XM_007404991.1"/>
</dbReference>
<dbReference type="Pfam" id="PF05712">
    <property type="entry name" value="MRG"/>
    <property type="match status" value="1"/>
</dbReference>
<evidence type="ECO:0000256" key="3">
    <source>
        <dbReference type="ARBA" id="ARBA00023015"/>
    </source>
</evidence>
<accession>F4R820</accession>
<dbReference type="GO" id="GO:0035267">
    <property type="term" value="C:NuA4 histone acetyltransferase complex"/>
    <property type="evidence" value="ECO:0007669"/>
    <property type="project" value="TreeGrafter"/>
</dbReference>
<proteinExistence type="predicted"/>
<keyword evidence="9" id="KW-1185">Reference proteome</keyword>
<evidence type="ECO:0000256" key="6">
    <source>
        <dbReference type="SAM" id="MobiDB-lite"/>
    </source>
</evidence>
<dbReference type="InterPro" id="IPR026541">
    <property type="entry name" value="MRG_dom"/>
</dbReference>
<dbReference type="OrthoDB" id="124855at2759"/>
<feature type="domain" description="MRG" evidence="7">
    <location>
        <begin position="45"/>
        <end position="144"/>
    </location>
</feature>
<evidence type="ECO:0000256" key="2">
    <source>
        <dbReference type="ARBA" id="ARBA00022853"/>
    </source>
</evidence>
<dbReference type="Proteomes" id="UP000001072">
    <property type="component" value="Unassembled WGS sequence"/>
</dbReference>
<dbReference type="EMBL" id="GL883092">
    <property type="protein sequence ID" value="EGG11418.1"/>
    <property type="molecule type" value="Genomic_DNA"/>
</dbReference>
<dbReference type="InterPro" id="IPR008676">
    <property type="entry name" value="MRG"/>
</dbReference>
<dbReference type="InParanoid" id="F4R820"/>
<evidence type="ECO:0000256" key="1">
    <source>
        <dbReference type="ARBA" id="ARBA00004123"/>
    </source>
</evidence>
<dbReference type="GO" id="GO:0006325">
    <property type="term" value="P:chromatin organization"/>
    <property type="evidence" value="ECO:0007669"/>
    <property type="project" value="UniProtKB-KW"/>
</dbReference>
<evidence type="ECO:0000259" key="7">
    <source>
        <dbReference type="Pfam" id="PF05712"/>
    </source>
</evidence>
<dbReference type="KEGG" id="mlr:MELLADRAFT_102366"/>
<dbReference type="HOGENOM" id="CLU_1777896_0_0_1"/>
<evidence type="ECO:0000256" key="5">
    <source>
        <dbReference type="ARBA" id="ARBA00023242"/>
    </source>
</evidence>
<sequence length="146" mass="16944">MVKLAFADNECVLCYRGPLIYEAKHKLGIGSSLDKGKKPEQRGTKKSRDIGIETEEEPSKRPIIRIMILEPLKLQQVDNWEAVRWKNQVVTLPRNLTVSMIFQEYETYESKSKTLSISKNLLHEVLAGIKVYFDKALGHYLLYRYL</sequence>
<gene>
    <name evidence="8" type="ORF">MELLADRAFT_102366</name>
</gene>
<reference evidence="9" key="1">
    <citation type="journal article" date="2011" name="Proc. Natl. Acad. Sci. U.S.A.">
        <title>Obligate biotrophy features unraveled by the genomic analysis of rust fungi.</title>
        <authorList>
            <person name="Duplessis S."/>
            <person name="Cuomo C.A."/>
            <person name="Lin Y.-C."/>
            <person name="Aerts A."/>
            <person name="Tisserant E."/>
            <person name="Veneault-Fourrey C."/>
            <person name="Joly D.L."/>
            <person name="Hacquard S."/>
            <person name="Amselem J."/>
            <person name="Cantarel B.L."/>
            <person name="Chiu R."/>
            <person name="Coutinho P.M."/>
            <person name="Feau N."/>
            <person name="Field M."/>
            <person name="Frey P."/>
            <person name="Gelhaye E."/>
            <person name="Goldberg J."/>
            <person name="Grabherr M.G."/>
            <person name="Kodira C.D."/>
            <person name="Kohler A."/>
            <person name="Kuees U."/>
            <person name="Lindquist E.A."/>
            <person name="Lucas S.M."/>
            <person name="Mago R."/>
            <person name="Mauceli E."/>
            <person name="Morin E."/>
            <person name="Murat C."/>
            <person name="Pangilinan J.L."/>
            <person name="Park R."/>
            <person name="Pearson M."/>
            <person name="Quesneville H."/>
            <person name="Rouhier N."/>
            <person name="Sakthikumar S."/>
            <person name="Salamov A.A."/>
            <person name="Schmutz J."/>
            <person name="Selles B."/>
            <person name="Shapiro H."/>
            <person name="Tanguay P."/>
            <person name="Tuskan G.A."/>
            <person name="Henrissat B."/>
            <person name="Van de Peer Y."/>
            <person name="Rouze P."/>
            <person name="Ellis J.G."/>
            <person name="Dodds P.N."/>
            <person name="Schein J.E."/>
            <person name="Zhong S."/>
            <person name="Hamelin R.C."/>
            <person name="Grigoriev I.V."/>
            <person name="Szabo L.J."/>
            <person name="Martin F."/>
        </authorList>
    </citation>
    <scope>NUCLEOTIDE SEQUENCE [LARGE SCALE GENOMIC DNA]</scope>
    <source>
        <strain evidence="9">98AG31 / pathotype 3-4-7</strain>
    </source>
</reference>
<evidence type="ECO:0000313" key="8">
    <source>
        <dbReference type="EMBL" id="EGG11418.1"/>
    </source>
</evidence>
<protein>
    <recommendedName>
        <fullName evidence="7">MRG domain-containing protein</fullName>
    </recommendedName>
</protein>
<name>F4R820_MELLP</name>